<dbReference type="PANTHER" id="PTHR24177:SF292">
    <property type="entry name" value="ANKYRIN REPEAT FAMILY PROTEIN-RELATED"/>
    <property type="match status" value="1"/>
</dbReference>
<gene>
    <name evidence="1" type="ORF">BUALT_Bualt15G0037200</name>
</gene>
<dbReference type="GO" id="GO:0016020">
    <property type="term" value="C:membrane"/>
    <property type="evidence" value="ECO:0007669"/>
    <property type="project" value="TreeGrafter"/>
</dbReference>
<comment type="caution">
    <text evidence="1">The sequence shown here is derived from an EMBL/GenBank/DDBJ whole genome shotgun (WGS) entry which is preliminary data.</text>
</comment>
<dbReference type="PANTHER" id="PTHR24177">
    <property type="entry name" value="CASKIN"/>
    <property type="match status" value="1"/>
</dbReference>
<dbReference type="InterPro" id="IPR036770">
    <property type="entry name" value="Ankyrin_rpt-contain_sf"/>
</dbReference>
<name>A0AAV6WDS5_9LAMI</name>
<dbReference type="InterPro" id="IPR002110">
    <property type="entry name" value="Ankyrin_rpt"/>
</dbReference>
<dbReference type="EMBL" id="WHWC01000015">
    <property type="protein sequence ID" value="KAG8368358.1"/>
    <property type="molecule type" value="Genomic_DNA"/>
</dbReference>
<evidence type="ECO:0000313" key="1">
    <source>
        <dbReference type="EMBL" id="KAG8368358.1"/>
    </source>
</evidence>
<dbReference type="Gene3D" id="1.25.40.20">
    <property type="entry name" value="Ankyrin repeat-containing domain"/>
    <property type="match status" value="2"/>
</dbReference>
<dbReference type="SUPFAM" id="SSF48403">
    <property type="entry name" value="Ankyrin repeat"/>
    <property type="match status" value="1"/>
</dbReference>
<evidence type="ECO:0000313" key="2">
    <source>
        <dbReference type="Proteomes" id="UP000826271"/>
    </source>
</evidence>
<organism evidence="1 2">
    <name type="scientific">Buddleja alternifolia</name>
    <dbReference type="NCBI Taxonomy" id="168488"/>
    <lineage>
        <taxon>Eukaryota</taxon>
        <taxon>Viridiplantae</taxon>
        <taxon>Streptophyta</taxon>
        <taxon>Embryophyta</taxon>
        <taxon>Tracheophyta</taxon>
        <taxon>Spermatophyta</taxon>
        <taxon>Magnoliopsida</taxon>
        <taxon>eudicotyledons</taxon>
        <taxon>Gunneridae</taxon>
        <taxon>Pentapetalae</taxon>
        <taxon>asterids</taxon>
        <taxon>lamiids</taxon>
        <taxon>Lamiales</taxon>
        <taxon>Scrophulariaceae</taxon>
        <taxon>Buddlejeae</taxon>
        <taxon>Buddleja</taxon>
    </lineage>
</organism>
<dbReference type="AlphaFoldDB" id="A0AAV6WDS5"/>
<dbReference type="Pfam" id="PF12796">
    <property type="entry name" value="Ank_2"/>
    <property type="match status" value="1"/>
</dbReference>
<protein>
    <submittedName>
        <fullName evidence="1">Uncharacterized protein</fullName>
    </submittedName>
</protein>
<sequence>MYEAALKGKWEDAEILLQRDPNLARAELTATGRTAFCYAAESGIVEIADVMRSKNPSLVTMPGKDDKTPLHIAAFFRGKDMVKYLFNFTHEEDLSTDEWFDLLIATIRGRMYDVASAILNMNGSLAKISNEEGATLHHLVQPVFVYTGKTKLSNVLFPARRHRLERESQERGVRSLAEKLWAGIQTLGQDKVTELIEKPFSILHEAAKQGNVELIDMIARSDPHLLLRVDKNHHTILHTAILYRQERVFTLILQIGHLKGMLATSVDKDGNNILHLAGKLAPPRRLKVVSGAAFQMERELLWFAVRTEQRNPPPPLLLMSIVFFFSTRHTYLLMQEVKRVVPLSYSKMKNKDGQKPREVFSKEHQPMLKDGEKWIIRR</sequence>
<reference evidence="1" key="1">
    <citation type="submission" date="2019-10" db="EMBL/GenBank/DDBJ databases">
        <authorList>
            <person name="Zhang R."/>
            <person name="Pan Y."/>
            <person name="Wang J."/>
            <person name="Ma R."/>
            <person name="Yu S."/>
        </authorList>
    </citation>
    <scope>NUCLEOTIDE SEQUENCE</scope>
    <source>
        <strain evidence="1">LA-IB0</strain>
        <tissue evidence="1">Leaf</tissue>
    </source>
</reference>
<dbReference type="SMART" id="SM00248">
    <property type="entry name" value="ANK"/>
    <property type="match status" value="4"/>
</dbReference>
<dbReference type="Proteomes" id="UP000826271">
    <property type="component" value="Unassembled WGS sequence"/>
</dbReference>
<accession>A0AAV6WDS5</accession>
<proteinExistence type="predicted"/>
<keyword evidence="2" id="KW-1185">Reference proteome</keyword>